<sequence length="384" mass="42820">MATNLTTNLTVTGTIIVDLMSTGLINAGFKQFSFVCKLITALLITRLLLLARFRPAVLRVPELSHALRTFLGFHLAGAIVTMPYNAYVSIVYYTSPGVDKSVQHKPSSYNMYALYWLGQWQNTYTALSPLVVLFLTLERCFIIKLATTPATREKVERRLFWAGIGTLLAAFMLSTLFFMDELPLNIMELNVIGCQSVSCVMRKWDNMPQLVIKGTAGILNIFCSIYFLYSLHKLQTSRAMMKLKNHLVIVTICFAICLDFFPAFLGIILNIFGSGLLSNVASTSTVVDSLCCAIYFSLVFVPPSWLRRAVANNANAIGGTTNFQQQQQQHSQLQPQQRTNRIASTVSMMSPIIVPALNHHPRINRYSDGMVQIGTVSATVRHGR</sequence>
<feature type="transmembrane region" description="Helical" evidence="1">
    <location>
        <begin position="158"/>
        <end position="179"/>
    </location>
</feature>
<name>A0ABD2J231_9BILA</name>
<feature type="transmembrane region" description="Helical" evidence="1">
    <location>
        <begin position="70"/>
        <end position="93"/>
    </location>
</feature>
<dbReference type="Proteomes" id="UP001620626">
    <property type="component" value="Unassembled WGS sequence"/>
</dbReference>
<keyword evidence="1" id="KW-1133">Transmembrane helix</keyword>
<reference evidence="2 3" key="1">
    <citation type="submission" date="2024-10" db="EMBL/GenBank/DDBJ databases">
        <authorList>
            <person name="Kim D."/>
        </authorList>
    </citation>
    <scope>NUCLEOTIDE SEQUENCE [LARGE SCALE GENOMIC DNA]</scope>
    <source>
        <strain evidence="2">BH-2024</strain>
    </source>
</reference>
<proteinExistence type="predicted"/>
<accession>A0ABD2J231</accession>
<feature type="transmembrane region" description="Helical" evidence="1">
    <location>
        <begin position="249"/>
        <end position="273"/>
    </location>
</feature>
<feature type="transmembrane region" description="Helical" evidence="1">
    <location>
        <begin position="113"/>
        <end position="137"/>
    </location>
</feature>
<keyword evidence="1" id="KW-0472">Membrane</keyword>
<keyword evidence="1" id="KW-0812">Transmembrane</keyword>
<organism evidence="2 3">
    <name type="scientific">Heterodera trifolii</name>
    <dbReference type="NCBI Taxonomy" id="157864"/>
    <lineage>
        <taxon>Eukaryota</taxon>
        <taxon>Metazoa</taxon>
        <taxon>Ecdysozoa</taxon>
        <taxon>Nematoda</taxon>
        <taxon>Chromadorea</taxon>
        <taxon>Rhabditida</taxon>
        <taxon>Tylenchina</taxon>
        <taxon>Tylenchomorpha</taxon>
        <taxon>Tylenchoidea</taxon>
        <taxon>Heteroderidae</taxon>
        <taxon>Heteroderinae</taxon>
        <taxon>Heterodera</taxon>
    </lineage>
</organism>
<gene>
    <name evidence="2" type="ORF">niasHT_037367</name>
</gene>
<evidence type="ECO:0000313" key="3">
    <source>
        <dbReference type="Proteomes" id="UP001620626"/>
    </source>
</evidence>
<keyword evidence="3" id="KW-1185">Reference proteome</keyword>
<dbReference type="AlphaFoldDB" id="A0ABD2J231"/>
<evidence type="ECO:0000313" key="2">
    <source>
        <dbReference type="EMBL" id="KAL3085626.1"/>
    </source>
</evidence>
<dbReference type="EMBL" id="JBICBT010001056">
    <property type="protein sequence ID" value="KAL3085626.1"/>
    <property type="molecule type" value="Genomic_DNA"/>
</dbReference>
<protein>
    <submittedName>
        <fullName evidence="2">Uncharacterized protein</fullName>
    </submittedName>
</protein>
<evidence type="ECO:0000256" key="1">
    <source>
        <dbReference type="SAM" id="Phobius"/>
    </source>
</evidence>
<feature type="transmembrane region" description="Helical" evidence="1">
    <location>
        <begin position="210"/>
        <end position="229"/>
    </location>
</feature>
<feature type="transmembrane region" description="Helical" evidence="1">
    <location>
        <begin position="279"/>
        <end position="301"/>
    </location>
</feature>
<comment type="caution">
    <text evidence="2">The sequence shown here is derived from an EMBL/GenBank/DDBJ whole genome shotgun (WGS) entry which is preliminary data.</text>
</comment>
<dbReference type="SUPFAM" id="SSF81321">
    <property type="entry name" value="Family A G protein-coupled receptor-like"/>
    <property type="match status" value="1"/>
</dbReference>
<feature type="transmembrane region" description="Helical" evidence="1">
    <location>
        <begin position="29"/>
        <end position="49"/>
    </location>
</feature>